<evidence type="ECO:0000313" key="2">
    <source>
        <dbReference type="EMBL" id="KAG0324169.1"/>
    </source>
</evidence>
<dbReference type="Proteomes" id="UP000738325">
    <property type="component" value="Unassembled WGS sequence"/>
</dbReference>
<comment type="caution">
    <text evidence="2">The sequence shown here is derived from an EMBL/GenBank/DDBJ whole genome shotgun (WGS) entry which is preliminary data.</text>
</comment>
<evidence type="ECO:0000313" key="3">
    <source>
        <dbReference type="Proteomes" id="UP000738325"/>
    </source>
</evidence>
<dbReference type="EMBL" id="JAAAIP010000160">
    <property type="protein sequence ID" value="KAG0324169.1"/>
    <property type="molecule type" value="Genomic_DNA"/>
</dbReference>
<dbReference type="OrthoDB" id="2393829at2759"/>
<sequence>MCQGMYLDAYPGQVECIRDKCSQPINVDTVRGIRHPYCSIECARACGENPQLRKQQPSARVSTSPPAYSPPITVKMTPAPGLKSKKKFSRNPANSYVTPPDSNSSGSASDADEKP</sequence>
<proteinExistence type="predicted"/>
<organism evidence="2 3">
    <name type="scientific">Dissophora globulifera</name>
    <dbReference type="NCBI Taxonomy" id="979702"/>
    <lineage>
        <taxon>Eukaryota</taxon>
        <taxon>Fungi</taxon>
        <taxon>Fungi incertae sedis</taxon>
        <taxon>Mucoromycota</taxon>
        <taxon>Mortierellomycotina</taxon>
        <taxon>Mortierellomycetes</taxon>
        <taxon>Mortierellales</taxon>
        <taxon>Mortierellaceae</taxon>
        <taxon>Dissophora</taxon>
    </lineage>
</organism>
<accession>A0A9P6RNY3</accession>
<gene>
    <name evidence="2" type="ORF">BGZ99_002132</name>
</gene>
<keyword evidence="3" id="KW-1185">Reference proteome</keyword>
<reference evidence="2" key="1">
    <citation type="journal article" date="2020" name="Fungal Divers.">
        <title>Resolving the Mortierellaceae phylogeny through synthesis of multi-gene phylogenetics and phylogenomics.</title>
        <authorList>
            <person name="Vandepol N."/>
            <person name="Liber J."/>
            <person name="Desiro A."/>
            <person name="Na H."/>
            <person name="Kennedy M."/>
            <person name="Barry K."/>
            <person name="Grigoriev I.V."/>
            <person name="Miller A.N."/>
            <person name="O'Donnell K."/>
            <person name="Stajich J.E."/>
            <person name="Bonito G."/>
        </authorList>
    </citation>
    <scope>NUCLEOTIDE SEQUENCE</scope>
    <source>
        <strain evidence="2">REB-010B</strain>
    </source>
</reference>
<name>A0A9P6RNY3_9FUNG</name>
<evidence type="ECO:0000256" key="1">
    <source>
        <dbReference type="SAM" id="MobiDB-lite"/>
    </source>
</evidence>
<dbReference type="AlphaFoldDB" id="A0A9P6RNY3"/>
<protein>
    <submittedName>
        <fullName evidence="2">Uncharacterized protein</fullName>
    </submittedName>
</protein>
<feature type="compositionally biased region" description="Polar residues" evidence="1">
    <location>
        <begin position="52"/>
        <end position="66"/>
    </location>
</feature>
<feature type="region of interest" description="Disordered" evidence="1">
    <location>
        <begin position="49"/>
        <end position="115"/>
    </location>
</feature>